<reference evidence="2 3" key="1">
    <citation type="submission" date="2019-03" db="EMBL/GenBank/DDBJ databases">
        <title>Single cell metagenomics reveals metabolic interactions within the superorganism composed of flagellate Streblomastix strix and complex community of Bacteroidetes bacteria on its surface.</title>
        <authorList>
            <person name="Treitli S.C."/>
            <person name="Kolisko M."/>
            <person name="Husnik F."/>
            <person name="Keeling P."/>
            <person name="Hampl V."/>
        </authorList>
    </citation>
    <scope>NUCLEOTIDE SEQUENCE [LARGE SCALE GENOMIC DNA]</scope>
    <source>
        <strain evidence="2">ST1C</strain>
    </source>
</reference>
<dbReference type="Pfam" id="PF00179">
    <property type="entry name" value="UQ_con"/>
    <property type="match status" value="1"/>
</dbReference>
<evidence type="ECO:0000313" key="2">
    <source>
        <dbReference type="EMBL" id="KAA6392093.1"/>
    </source>
</evidence>
<dbReference type="Gene3D" id="3.10.110.10">
    <property type="entry name" value="Ubiquitin Conjugating Enzyme"/>
    <property type="match status" value="1"/>
</dbReference>
<gene>
    <name evidence="2" type="ORF">EZS28_012381</name>
</gene>
<name>A0A5J4WBP9_9EUKA</name>
<dbReference type="InterPro" id="IPR016135">
    <property type="entry name" value="UBQ-conjugating_enzyme/RWD"/>
</dbReference>
<dbReference type="AlphaFoldDB" id="A0A5J4WBP9"/>
<accession>A0A5J4WBP9</accession>
<dbReference type="SUPFAM" id="SSF54495">
    <property type="entry name" value="UBC-like"/>
    <property type="match status" value="1"/>
</dbReference>
<dbReference type="PANTHER" id="PTHR24067">
    <property type="entry name" value="UBIQUITIN-CONJUGATING ENZYME E2"/>
    <property type="match status" value="1"/>
</dbReference>
<evidence type="ECO:0000313" key="3">
    <source>
        <dbReference type="Proteomes" id="UP000324800"/>
    </source>
</evidence>
<dbReference type="PROSITE" id="PS50127">
    <property type="entry name" value="UBC_2"/>
    <property type="match status" value="1"/>
</dbReference>
<dbReference type="InterPro" id="IPR050113">
    <property type="entry name" value="Ub_conjugating_enzyme"/>
</dbReference>
<organism evidence="2 3">
    <name type="scientific">Streblomastix strix</name>
    <dbReference type="NCBI Taxonomy" id="222440"/>
    <lineage>
        <taxon>Eukaryota</taxon>
        <taxon>Metamonada</taxon>
        <taxon>Preaxostyla</taxon>
        <taxon>Oxymonadida</taxon>
        <taxon>Streblomastigidae</taxon>
        <taxon>Streblomastix</taxon>
    </lineage>
</organism>
<dbReference type="Proteomes" id="UP000324800">
    <property type="component" value="Unassembled WGS sequence"/>
</dbReference>
<evidence type="ECO:0000259" key="1">
    <source>
        <dbReference type="PROSITE" id="PS50127"/>
    </source>
</evidence>
<dbReference type="SMART" id="SM00212">
    <property type="entry name" value="UBCc"/>
    <property type="match status" value="1"/>
</dbReference>
<dbReference type="EMBL" id="SNRW01002661">
    <property type="protein sequence ID" value="KAA6392093.1"/>
    <property type="molecule type" value="Genomic_DNA"/>
</dbReference>
<dbReference type="InterPro" id="IPR000608">
    <property type="entry name" value="UBC"/>
</dbReference>
<sequence length="153" mass="17919">MANRAITRLTREYSDLKSNPIPGVQLKVNESNLLSPWEFIFDGPKGTVYEGGKFHLITTIPIEYPFKGPTFSFSHKIYHINAKYDGTNICTQDTMDIKWKPTMKIVEWVNVIIKLFKEPEPTHAPEPELLPEFNENRKEYDRKAREWTKLYAK</sequence>
<protein>
    <submittedName>
        <fullName evidence="2">Putative ubiquitin-conjugating enzyme E2-16 kDa</fullName>
    </submittedName>
</protein>
<comment type="caution">
    <text evidence="2">The sequence shown here is derived from an EMBL/GenBank/DDBJ whole genome shotgun (WGS) entry which is preliminary data.</text>
</comment>
<dbReference type="OrthoDB" id="9978460at2759"/>
<proteinExistence type="predicted"/>
<feature type="domain" description="UBC core" evidence="1">
    <location>
        <begin position="4"/>
        <end position="153"/>
    </location>
</feature>